<evidence type="ECO:0000256" key="5">
    <source>
        <dbReference type="ARBA" id="ARBA00022793"/>
    </source>
</evidence>
<dbReference type="RefSeq" id="WP_129923186.1">
    <property type="nucleotide sequence ID" value="NZ_SEWE01000087.1"/>
</dbReference>
<keyword evidence="4" id="KW-0659">Purine metabolism</keyword>
<accession>A0A4Q5L698</accession>
<dbReference type="GO" id="GO:0006144">
    <property type="term" value="P:purine nucleobase metabolic process"/>
    <property type="evidence" value="ECO:0007669"/>
    <property type="project" value="UniProtKB-KW"/>
</dbReference>
<dbReference type="InterPro" id="IPR017595">
    <property type="entry name" value="OHCU_decarboxylase-2"/>
</dbReference>
<dbReference type="OrthoDB" id="9800909at2"/>
<evidence type="ECO:0000256" key="6">
    <source>
        <dbReference type="ARBA" id="ARBA00023239"/>
    </source>
</evidence>
<keyword evidence="9" id="KW-1185">Reference proteome</keyword>
<evidence type="ECO:0000256" key="3">
    <source>
        <dbReference type="ARBA" id="ARBA00012257"/>
    </source>
</evidence>
<dbReference type="Gene3D" id="1.10.3330.10">
    <property type="entry name" value="Oxo-4-hydroxy-4-carboxy-5-ureidoimidazoline decarboxylase"/>
    <property type="match status" value="1"/>
</dbReference>
<keyword evidence="6 8" id="KW-0456">Lyase</keyword>
<dbReference type="NCBIfam" id="NF010372">
    <property type="entry name" value="PRK13798.1"/>
    <property type="match status" value="1"/>
</dbReference>
<sequence length="171" mass="18989">MTLDELKSLPPAARAEELQKCCGSSAWVAGMNDVFPVADAETLMDQANTVWNRLSEDDWKEAFTHHPKIGGNVAALREKFASTSTWAEGEQAGVRNTTEEVLQALSDGNVRYEQKFGYIFIVFATGKTAEEMLALLEARLFNKPEDEIQIAAAEQNKITRIRLEKLLTPTA</sequence>
<comment type="catalytic activity">
    <reaction evidence="1">
        <text>5-hydroxy-2-oxo-4-ureido-2,5-dihydro-1H-imidazole-5-carboxylate + H(+) = (S)-allantoin + CO2</text>
        <dbReference type="Rhea" id="RHEA:26301"/>
        <dbReference type="ChEBI" id="CHEBI:15378"/>
        <dbReference type="ChEBI" id="CHEBI:15678"/>
        <dbReference type="ChEBI" id="CHEBI:16526"/>
        <dbReference type="ChEBI" id="CHEBI:58639"/>
        <dbReference type="EC" id="4.1.1.97"/>
    </reaction>
</comment>
<evidence type="ECO:0000313" key="8">
    <source>
        <dbReference type="EMBL" id="RYU73966.1"/>
    </source>
</evidence>
<dbReference type="SUPFAM" id="SSF158694">
    <property type="entry name" value="UraD-Like"/>
    <property type="match status" value="1"/>
</dbReference>
<comment type="caution">
    <text evidence="8">The sequence shown here is derived from an EMBL/GenBank/DDBJ whole genome shotgun (WGS) entry which is preliminary data.</text>
</comment>
<dbReference type="NCBIfam" id="TIGR03180">
    <property type="entry name" value="UraD_2"/>
    <property type="match status" value="1"/>
</dbReference>
<dbReference type="AlphaFoldDB" id="A0A4Q5L698"/>
<evidence type="ECO:0000256" key="1">
    <source>
        <dbReference type="ARBA" id="ARBA00001163"/>
    </source>
</evidence>
<evidence type="ECO:0000259" key="7">
    <source>
        <dbReference type="Pfam" id="PF09349"/>
    </source>
</evidence>
<evidence type="ECO:0000313" key="9">
    <source>
        <dbReference type="Proteomes" id="UP000294155"/>
    </source>
</evidence>
<dbReference type="Proteomes" id="UP000294155">
    <property type="component" value="Unassembled WGS sequence"/>
</dbReference>
<dbReference type="PANTHER" id="PTHR43466:SF1">
    <property type="entry name" value="2-OXO-4-HYDROXY-4-CARBOXY-5-UREIDOIMIDAZOLINE DECARBOXYLASE-RELATED"/>
    <property type="match status" value="1"/>
</dbReference>
<dbReference type="Pfam" id="PF09349">
    <property type="entry name" value="OHCU_decarbox"/>
    <property type="match status" value="1"/>
</dbReference>
<dbReference type="InterPro" id="IPR018020">
    <property type="entry name" value="OHCU_decarboxylase"/>
</dbReference>
<dbReference type="EMBL" id="SEWE01000087">
    <property type="protein sequence ID" value="RYU73966.1"/>
    <property type="molecule type" value="Genomic_DNA"/>
</dbReference>
<dbReference type="InterPro" id="IPR036778">
    <property type="entry name" value="OHCU_decarboxylase_sf"/>
</dbReference>
<feature type="domain" description="Oxo-4-hydroxy-4-carboxy-5-ureidoimidazoline decarboxylase" evidence="7">
    <location>
        <begin position="8"/>
        <end position="164"/>
    </location>
</feature>
<reference evidence="8 9" key="1">
    <citation type="submission" date="2019-02" db="EMBL/GenBank/DDBJ databases">
        <title>Bacterial novel species isolated from soil.</title>
        <authorList>
            <person name="Jung H.-Y."/>
        </authorList>
    </citation>
    <scope>NUCLEOTIDE SEQUENCE [LARGE SCALE GENOMIC DNA]</scope>
    <source>
        <strain evidence="8 9">1-3-3-3</strain>
    </source>
</reference>
<dbReference type="PANTHER" id="PTHR43466">
    <property type="entry name" value="2-OXO-4-HYDROXY-4-CARBOXY-5-UREIDOIMIDAZOLINE DECARBOXYLASE-RELATED"/>
    <property type="match status" value="1"/>
</dbReference>
<proteinExistence type="predicted"/>
<keyword evidence="5" id="KW-0210">Decarboxylase</keyword>
<name>A0A4Q5L698_9BACT</name>
<comment type="pathway">
    <text evidence="2">Purine metabolism; urate degradation; (S)-allantoin from urate: step 3/3.</text>
</comment>
<gene>
    <name evidence="8" type="primary">uraD</name>
    <name evidence="8" type="ORF">EWM57_20605</name>
</gene>
<dbReference type="GO" id="GO:0019628">
    <property type="term" value="P:urate catabolic process"/>
    <property type="evidence" value="ECO:0007669"/>
    <property type="project" value="TreeGrafter"/>
</dbReference>
<dbReference type="EC" id="4.1.1.97" evidence="3"/>
<organism evidence="8 9">
    <name type="scientific">Hymenobacter persicinus</name>
    <dbReference type="NCBI Taxonomy" id="2025506"/>
    <lineage>
        <taxon>Bacteria</taxon>
        <taxon>Pseudomonadati</taxon>
        <taxon>Bacteroidota</taxon>
        <taxon>Cytophagia</taxon>
        <taxon>Cytophagales</taxon>
        <taxon>Hymenobacteraceae</taxon>
        <taxon>Hymenobacter</taxon>
    </lineage>
</organism>
<dbReference type="GO" id="GO:0051997">
    <property type="term" value="F:2-oxo-4-hydroxy-4-carboxy-5-ureidoimidazoline decarboxylase activity"/>
    <property type="evidence" value="ECO:0007669"/>
    <property type="project" value="UniProtKB-EC"/>
</dbReference>
<evidence type="ECO:0000256" key="4">
    <source>
        <dbReference type="ARBA" id="ARBA00022631"/>
    </source>
</evidence>
<protein>
    <recommendedName>
        <fullName evidence="3">2-oxo-4-hydroxy-4-carboxy-5-ureidoimidazoline decarboxylase</fullName>
        <ecNumber evidence="3">4.1.1.97</ecNumber>
    </recommendedName>
</protein>
<evidence type="ECO:0000256" key="2">
    <source>
        <dbReference type="ARBA" id="ARBA00004754"/>
    </source>
</evidence>